<evidence type="ECO:0000313" key="1">
    <source>
        <dbReference type="EMBL" id="CAB1424235.1"/>
    </source>
</evidence>
<reference evidence="1" key="1">
    <citation type="submission" date="2020-03" db="EMBL/GenBank/DDBJ databases">
        <authorList>
            <person name="Weist P."/>
        </authorList>
    </citation>
    <scope>NUCLEOTIDE SEQUENCE</scope>
</reference>
<name>A0A9N7U3T7_PLEPL</name>
<organism evidence="1 2">
    <name type="scientific">Pleuronectes platessa</name>
    <name type="common">European plaice</name>
    <dbReference type="NCBI Taxonomy" id="8262"/>
    <lineage>
        <taxon>Eukaryota</taxon>
        <taxon>Metazoa</taxon>
        <taxon>Chordata</taxon>
        <taxon>Craniata</taxon>
        <taxon>Vertebrata</taxon>
        <taxon>Euteleostomi</taxon>
        <taxon>Actinopterygii</taxon>
        <taxon>Neopterygii</taxon>
        <taxon>Teleostei</taxon>
        <taxon>Neoteleostei</taxon>
        <taxon>Acanthomorphata</taxon>
        <taxon>Carangaria</taxon>
        <taxon>Pleuronectiformes</taxon>
        <taxon>Pleuronectoidei</taxon>
        <taxon>Pleuronectidae</taxon>
        <taxon>Pleuronectes</taxon>
    </lineage>
</organism>
<dbReference type="AlphaFoldDB" id="A0A9N7U3T7"/>
<protein>
    <submittedName>
        <fullName evidence="1">Uncharacterized protein</fullName>
    </submittedName>
</protein>
<dbReference type="Proteomes" id="UP001153269">
    <property type="component" value="Unassembled WGS sequence"/>
</dbReference>
<dbReference type="EMBL" id="CADEAL010000713">
    <property type="protein sequence ID" value="CAB1424235.1"/>
    <property type="molecule type" value="Genomic_DNA"/>
</dbReference>
<keyword evidence="2" id="KW-1185">Reference proteome</keyword>
<sequence>MRSQEGLLCLPAQAQEHGGDTRRPAITRGELHRAVEWASTQQQDGICSLVRGGTGGALPEQIKMTSSRLLEAQEVRVPCMGPYMVLPAVGVVLASHAATGRLPHCGLFDWQPCPAHK</sequence>
<proteinExistence type="predicted"/>
<evidence type="ECO:0000313" key="2">
    <source>
        <dbReference type="Proteomes" id="UP001153269"/>
    </source>
</evidence>
<comment type="caution">
    <text evidence="1">The sequence shown here is derived from an EMBL/GenBank/DDBJ whole genome shotgun (WGS) entry which is preliminary data.</text>
</comment>
<gene>
    <name evidence="1" type="ORF">PLEPLA_LOCUS12156</name>
</gene>
<accession>A0A9N7U3T7</accession>